<sequence>MKIKNELNNIFEQYDVEENRLTNAFLHTLTQNPSILKSFLQYSYNIHPNKKTEIVISSQKEPFGLGDRADGGKQDIESIPDGWIIIDENKAIVLETKIRKNTVKQGQLKAHAKRIRDYPLRYLCVITPDEESPIEDLMIEGVESRWISWKQIYVMITREKKERGLPEYFRKQLKEYLSMKEDLVGFQGIEFPEEFDSKKAKNILKALVKEIKTDIVKIYPELIFERSKYSREIHAHTVHHRSVWSFFATDKDFTKDMHLTLWLSDTHMGIAITISNNSKKRWKRLKAIFGSDESFSVFKRKLTLLRKKLPNLYLEFVHRHYMHQQDAFVDGLIEMDWDTVKGIKPVKRNIIWLEAIKDLVINKKGFNGQLMIRSRFFYNDHPKMKTAEFKNIVVEAARSFKDVFEYLK</sequence>
<protein>
    <submittedName>
        <fullName evidence="1">PD-(D/E)XK nuclease family protein</fullName>
    </submittedName>
</protein>
<dbReference type="EMBL" id="JAAZON010000117">
    <property type="protein sequence ID" value="NMC62112.1"/>
    <property type="molecule type" value="Genomic_DNA"/>
</dbReference>
<proteinExistence type="predicted"/>
<evidence type="ECO:0000313" key="1">
    <source>
        <dbReference type="EMBL" id="NMC62112.1"/>
    </source>
</evidence>
<dbReference type="Proteomes" id="UP000524246">
    <property type="component" value="Unassembled WGS sequence"/>
</dbReference>
<evidence type="ECO:0000313" key="2">
    <source>
        <dbReference type="Proteomes" id="UP000524246"/>
    </source>
</evidence>
<accession>A0A7X9IJG9</accession>
<dbReference type="AlphaFoldDB" id="A0A7X9IJG9"/>
<name>A0A7X9IJG9_9DELT</name>
<gene>
    <name evidence="1" type="ORF">GYA55_02990</name>
</gene>
<comment type="caution">
    <text evidence="1">The sequence shown here is derived from an EMBL/GenBank/DDBJ whole genome shotgun (WGS) entry which is preliminary data.</text>
</comment>
<organism evidence="1 2">
    <name type="scientific">SAR324 cluster bacterium</name>
    <dbReference type="NCBI Taxonomy" id="2024889"/>
    <lineage>
        <taxon>Bacteria</taxon>
        <taxon>Deltaproteobacteria</taxon>
        <taxon>SAR324 cluster</taxon>
    </lineage>
</organism>
<reference evidence="1 2" key="1">
    <citation type="journal article" date="2020" name="Biotechnol. Biofuels">
        <title>New insights from the biogas microbiome by comprehensive genome-resolved metagenomics of nearly 1600 species originating from multiple anaerobic digesters.</title>
        <authorList>
            <person name="Campanaro S."/>
            <person name="Treu L."/>
            <person name="Rodriguez-R L.M."/>
            <person name="Kovalovszki A."/>
            <person name="Ziels R.M."/>
            <person name="Maus I."/>
            <person name="Zhu X."/>
            <person name="Kougias P.G."/>
            <person name="Basile A."/>
            <person name="Luo G."/>
            <person name="Schluter A."/>
            <person name="Konstantinidis K.T."/>
            <person name="Angelidaki I."/>
        </authorList>
    </citation>
    <scope>NUCLEOTIDE SEQUENCE [LARGE SCALE GENOMIC DNA]</scope>
    <source>
        <strain evidence="1">AS27yjCOA_65</strain>
    </source>
</reference>